<sequence>MVNWHIEKNHYNTLLSYFGCGDFQNAKILVFGIEEGTDGHEVEANVVARTYSFGSFDSNGNLLSAIEPPNREKGYWEPNAQLGGKKVRDYIYRRDGILLEEKVTKGPFNEIIARITLELEQPNYNTNYWFRLMKDDQEMAEQIRGRIKTQFRTSTEDLIHTALTDWKPLPRPDMTEWPPEYQPSHTLFGIDPLLYEKAFSLKVRDEICDSNTNYSEDVQKRLNIIHNVFQGSSIPIIIGLGEIQTKKRVLENIFSEAQFLTFKSKVHPTHSSLRAEFILNGQKRCILLLPFPDRRSAEWRKRSNKHEAAGSFMLRYFQEITQEYIKPVVERTFHHN</sequence>
<dbReference type="Proteomes" id="UP000681162">
    <property type="component" value="Unassembled WGS sequence"/>
</dbReference>
<comment type="caution">
    <text evidence="1">The sequence shown here is derived from an EMBL/GenBank/DDBJ whole genome shotgun (WGS) entry which is preliminary data.</text>
</comment>
<proteinExistence type="predicted"/>
<evidence type="ECO:0000313" key="2">
    <source>
        <dbReference type="Proteomes" id="UP000681162"/>
    </source>
</evidence>
<gene>
    <name evidence="1" type="ORF">J41TS12_14350</name>
</gene>
<dbReference type="EMBL" id="BORR01000004">
    <property type="protein sequence ID" value="GIO36574.1"/>
    <property type="molecule type" value="Genomic_DNA"/>
</dbReference>
<evidence type="ECO:0000313" key="1">
    <source>
        <dbReference type="EMBL" id="GIO36574.1"/>
    </source>
</evidence>
<keyword evidence="2" id="KW-1185">Reference proteome</keyword>
<protein>
    <submittedName>
        <fullName evidence="1">Uncharacterized protein</fullName>
    </submittedName>
</protein>
<dbReference type="RefSeq" id="WP_212938918.1">
    <property type="nucleotide sequence ID" value="NZ_BORR01000004.1"/>
</dbReference>
<name>A0A919XPG7_9BACL</name>
<organism evidence="1 2">
    <name type="scientific">Paenibacillus antibioticophila</name>
    <dbReference type="NCBI Taxonomy" id="1274374"/>
    <lineage>
        <taxon>Bacteria</taxon>
        <taxon>Bacillati</taxon>
        <taxon>Bacillota</taxon>
        <taxon>Bacilli</taxon>
        <taxon>Bacillales</taxon>
        <taxon>Paenibacillaceae</taxon>
        <taxon>Paenibacillus</taxon>
    </lineage>
</organism>
<accession>A0A919XPG7</accession>
<dbReference type="AlphaFoldDB" id="A0A919XPG7"/>
<reference evidence="1 2" key="1">
    <citation type="submission" date="2021-03" db="EMBL/GenBank/DDBJ databases">
        <title>Antimicrobial resistance genes in bacteria isolated from Japanese honey, and their potential for conferring macrolide and lincosamide resistance in the American foulbrood pathogen Paenibacillus larvae.</title>
        <authorList>
            <person name="Okamoto M."/>
            <person name="Kumagai M."/>
            <person name="Kanamori H."/>
            <person name="Takamatsu D."/>
        </authorList>
    </citation>
    <scope>NUCLEOTIDE SEQUENCE [LARGE SCALE GENOMIC DNA]</scope>
    <source>
        <strain evidence="1 2">J41TS12</strain>
    </source>
</reference>